<comment type="caution">
    <text evidence="1">The sequence shown here is derived from an EMBL/GenBank/DDBJ whole genome shotgun (WGS) entry which is preliminary data.</text>
</comment>
<dbReference type="AlphaFoldDB" id="A0A0F3GMN5"/>
<keyword evidence="2" id="KW-1185">Reference proteome</keyword>
<sequence length="59" mass="6666">MPDKIKISSVIGLSPNEAVEYFKKKGYTITRTWKDLESAQHARTFTVAGVLKIEILKTI</sequence>
<dbReference type="EMBL" id="LACI01001977">
    <property type="protein sequence ID" value="KJU83239.1"/>
    <property type="molecule type" value="Genomic_DNA"/>
</dbReference>
<dbReference type="Proteomes" id="UP000033423">
    <property type="component" value="Unassembled WGS sequence"/>
</dbReference>
<protein>
    <submittedName>
        <fullName evidence="1">Phage head morphogenesis protein, SPP1 gp7 family</fullName>
    </submittedName>
</protein>
<gene>
    <name evidence="1" type="ORF">MBAV_004567</name>
</gene>
<feature type="non-terminal residue" evidence="1">
    <location>
        <position position="59"/>
    </location>
</feature>
<evidence type="ECO:0000313" key="2">
    <source>
        <dbReference type="Proteomes" id="UP000033423"/>
    </source>
</evidence>
<organism evidence="1 2">
    <name type="scientific">Candidatus Magnetobacterium bavaricum</name>
    <dbReference type="NCBI Taxonomy" id="29290"/>
    <lineage>
        <taxon>Bacteria</taxon>
        <taxon>Pseudomonadati</taxon>
        <taxon>Nitrospirota</taxon>
        <taxon>Thermodesulfovibrionia</taxon>
        <taxon>Thermodesulfovibrionales</taxon>
        <taxon>Candidatus Magnetobacteriaceae</taxon>
        <taxon>Candidatus Magnetobacterium</taxon>
    </lineage>
</organism>
<reference evidence="1 2" key="1">
    <citation type="submission" date="2015-02" db="EMBL/GenBank/DDBJ databases">
        <title>Single-cell genomics of uncultivated deep-branching MTB reveals a conserved set of magnetosome genes.</title>
        <authorList>
            <person name="Kolinko S."/>
            <person name="Richter M."/>
            <person name="Glockner F.O."/>
            <person name="Brachmann A."/>
            <person name="Schuler D."/>
        </authorList>
    </citation>
    <scope>NUCLEOTIDE SEQUENCE [LARGE SCALE GENOMIC DNA]</scope>
    <source>
        <strain evidence="1">TM-1</strain>
    </source>
</reference>
<accession>A0A0F3GMN5</accession>
<name>A0A0F3GMN5_9BACT</name>
<evidence type="ECO:0000313" key="1">
    <source>
        <dbReference type="EMBL" id="KJU83239.1"/>
    </source>
</evidence>
<proteinExistence type="predicted"/>